<evidence type="ECO:0000313" key="3">
    <source>
        <dbReference type="Proteomes" id="UP000280881"/>
    </source>
</evidence>
<feature type="chain" id="PRO_5019287234" evidence="1">
    <location>
        <begin position="19"/>
        <end position="170"/>
    </location>
</feature>
<dbReference type="RefSeq" id="WP_121170962.1">
    <property type="nucleotide sequence ID" value="NZ_RBIE01000002.1"/>
</dbReference>
<dbReference type="EMBL" id="RBIE01000002">
    <property type="protein sequence ID" value="RKQ61704.1"/>
    <property type="molecule type" value="Genomic_DNA"/>
</dbReference>
<gene>
    <name evidence="2" type="ORF">C7457_1146</name>
</gene>
<accession>A0A420W6N0</accession>
<protein>
    <submittedName>
        <fullName evidence="2">Lipopolysaccharide assembly protein</fullName>
    </submittedName>
</protein>
<dbReference type="Proteomes" id="UP000280881">
    <property type="component" value="Unassembled WGS sequence"/>
</dbReference>
<sequence length="170" mass="19696">MRVLLLLLFLLLGGCATTGQVQKPQVLEHVYLEPVTNKTSEEELDVIFSRVADEVFYSDPRFKVDLKPIPDRTLIVKPTILSISTTAVGYDRNDVARQYMMTIKAQVKLIKYGFKKPLYTFTIERYDFYNTYGTASEIEEKRKECMDRIGRQIFREVGERLLVEGSKEVK</sequence>
<keyword evidence="1" id="KW-0732">Signal</keyword>
<organism evidence="2 3">
    <name type="scientific">Thermovibrio guaymasensis</name>
    <dbReference type="NCBI Taxonomy" id="240167"/>
    <lineage>
        <taxon>Bacteria</taxon>
        <taxon>Pseudomonadati</taxon>
        <taxon>Aquificota</taxon>
        <taxon>Aquificia</taxon>
        <taxon>Desulfurobacteriales</taxon>
        <taxon>Desulfurobacteriaceae</taxon>
        <taxon>Thermovibrio</taxon>
    </lineage>
</organism>
<dbReference type="Pfam" id="PF04390">
    <property type="entry name" value="LptE"/>
    <property type="match status" value="1"/>
</dbReference>
<dbReference type="GO" id="GO:0043165">
    <property type="term" value="P:Gram-negative-bacterium-type cell outer membrane assembly"/>
    <property type="evidence" value="ECO:0007669"/>
    <property type="project" value="InterPro"/>
</dbReference>
<comment type="caution">
    <text evidence="2">The sequence shown here is derived from an EMBL/GenBank/DDBJ whole genome shotgun (WGS) entry which is preliminary data.</text>
</comment>
<proteinExistence type="predicted"/>
<dbReference type="InterPro" id="IPR007485">
    <property type="entry name" value="LPS_assembly_LptE"/>
</dbReference>
<evidence type="ECO:0000313" key="2">
    <source>
        <dbReference type="EMBL" id="RKQ61704.1"/>
    </source>
</evidence>
<name>A0A420W6N0_9BACT</name>
<dbReference type="OrthoDB" id="13131at2"/>
<reference evidence="2 3" key="1">
    <citation type="submission" date="2018-10" db="EMBL/GenBank/DDBJ databases">
        <title>Genomic Encyclopedia of Type Strains, Phase IV (KMG-IV): sequencing the most valuable type-strain genomes for metagenomic binning, comparative biology and taxonomic classification.</title>
        <authorList>
            <person name="Goeker M."/>
        </authorList>
    </citation>
    <scope>NUCLEOTIDE SEQUENCE [LARGE SCALE GENOMIC DNA]</scope>
    <source>
        <strain evidence="2 3">DSM 15521</strain>
    </source>
</reference>
<dbReference type="AlphaFoldDB" id="A0A420W6N0"/>
<feature type="signal peptide" evidence="1">
    <location>
        <begin position="1"/>
        <end position="18"/>
    </location>
</feature>
<evidence type="ECO:0000256" key="1">
    <source>
        <dbReference type="SAM" id="SignalP"/>
    </source>
</evidence>
<dbReference type="GO" id="GO:0019867">
    <property type="term" value="C:outer membrane"/>
    <property type="evidence" value="ECO:0007669"/>
    <property type="project" value="InterPro"/>
</dbReference>
<dbReference type="PROSITE" id="PS51257">
    <property type="entry name" value="PROKAR_LIPOPROTEIN"/>
    <property type="match status" value="1"/>
</dbReference>
<keyword evidence="3" id="KW-1185">Reference proteome</keyword>